<keyword evidence="2" id="KW-1185">Reference proteome</keyword>
<proteinExistence type="predicted"/>
<dbReference type="Proteomes" id="UP001500738">
    <property type="component" value="Unassembled WGS sequence"/>
</dbReference>
<evidence type="ECO:0000313" key="1">
    <source>
        <dbReference type="EMBL" id="GAA0866791.1"/>
    </source>
</evidence>
<dbReference type="InterPro" id="IPR009593">
    <property type="entry name" value="DUF1203"/>
</dbReference>
<gene>
    <name evidence="1" type="ORF">GCM10009115_31660</name>
</gene>
<name>A0ABN1MD08_9SPHN</name>
<protein>
    <submittedName>
        <fullName evidence="1">DUF1203 domain-containing protein</fullName>
    </submittedName>
</protein>
<dbReference type="RefSeq" id="WP_215353113.1">
    <property type="nucleotide sequence ID" value="NZ_BAAAFE010000009.1"/>
</dbReference>
<evidence type="ECO:0000313" key="2">
    <source>
        <dbReference type="Proteomes" id="UP001500738"/>
    </source>
</evidence>
<dbReference type="EMBL" id="BAAAFE010000009">
    <property type="protein sequence ID" value="GAA0866791.1"/>
    <property type="molecule type" value="Genomic_DNA"/>
</dbReference>
<dbReference type="Pfam" id="PF06718">
    <property type="entry name" value="DUF1203"/>
    <property type="match status" value="1"/>
</dbReference>
<accession>A0ABN1MD08</accession>
<sequence>MTYVIRGLDPEPFSRLFDLDAAGLAALNARRVTATADRGFPCRISLEDARAGEELILLHHTSHDVATPYRSAYAIYVRSGVEAATYRGETPPVFEGRPLALRAFDAAGMLQTARLAAPGEADTAIRDLFADDGIAYIHAHNAAYGCFAARIERDAA</sequence>
<organism evidence="1 2">
    <name type="scientific">Sphingopyxis soli</name>
    <dbReference type="NCBI Taxonomy" id="592051"/>
    <lineage>
        <taxon>Bacteria</taxon>
        <taxon>Pseudomonadati</taxon>
        <taxon>Pseudomonadota</taxon>
        <taxon>Alphaproteobacteria</taxon>
        <taxon>Sphingomonadales</taxon>
        <taxon>Sphingomonadaceae</taxon>
        <taxon>Sphingopyxis</taxon>
    </lineage>
</organism>
<reference evidence="1 2" key="1">
    <citation type="journal article" date="2019" name="Int. J. Syst. Evol. Microbiol.">
        <title>The Global Catalogue of Microorganisms (GCM) 10K type strain sequencing project: providing services to taxonomists for standard genome sequencing and annotation.</title>
        <authorList>
            <consortium name="The Broad Institute Genomics Platform"/>
            <consortium name="The Broad Institute Genome Sequencing Center for Infectious Disease"/>
            <person name="Wu L."/>
            <person name="Ma J."/>
        </authorList>
    </citation>
    <scope>NUCLEOTIDE SEQUENCE [LARGE SCALE GENOMIC DNA]</scope>
    <source>
        <strain evidence="1 2">JCM 15910</strain>
    </source>
</reference>
<dbReference type="PIRSF" id="PIRSF034110">
    <property type="entry name" value="DUF1203"/>
    <property type="match status" value="1"/>
</dbReference>
<comment type="caution">
    <text evidence="1">The sequence shown here is derived from an EMBL/GenBank/DDBJ whole genome shotgun (WGS) entry which is preliminary data.</text>
</comment>